<keyword evidence="2" id="KW-1185">Reference proteome</keyword>
<evidence type="ECO:0000313" key="1">
    <source>
        <dbReference type="EMBL" id="MBE1559817.1"/>
    </source>
</evidence>
<sequence length="84" mass="9138">MNSERMLRIALVERLLRDAVALTLPGQPLQAGDDVTVTFRGVVGGAELTAEAVVQRGGELVDRAVLDGEDGLLFLFRWCDQVVE</sequence>
<comment type="caution">
    <text evidence="1">The sequence shown here is derived from an EMBL/GenBank/DDBJ whole genome shotgun (WGS) entry which is preliminary data.</text>
</comment>
<protein>
    <submittedName>
        <fullName evidence="1">Uncharacterized protein</fullName>
    </submittedName>
</protein>
<evidence type="ECO:0000313" key="2">
    <source>
        <dbReference type="Proteomes" id="UP000661607"/>
    </source>
</evidence>
<reference evidence="1 2" key="1">
    <citation type="submission" date="2020-10" db="EMBL/GenBank/DDBJ databases">
        <title>Sequencing the genomes of 1000 actinobacteria strains.</title>
        <authorList>
            <person name="Klenk H.-P."/>
        </authorList>
    </citation>
    <scope>NUCLEOTIDE SEQUENCE [LARGE SCALE GENOMIC DNA]</scope>
    <source>
        <strain evidence="1 2">DSM 43748</strain>
    </source>
</reference>
<name>A0ABR9KCS8_9ACTN</name>
<proteinExistence type="predicted"/>
<organism evidence="1 2">
    <name type="scientific">Nonomuraea africana</name>
    <dbReference type="NCBI Taxonomy" id="46171"/>
    <lineage>
        <taxon>Bacteria</taxon>
        <taxon>Bacillati</taxon>
        <taxon>Actinomycetota</taxon>
        <taxon>Actinomycetes</taxon>
        <taxon>Streptosporangiales</taxon>
        <taxon>Streptosporangiaceae</taxon>
        <taxon>Nonomuraea</taxon>
    </lineage>
</organism>
<accession>A0ABR9KCS8</accession>
<dbReference type="EMBL" id="JADBEF010000001">
    <property type="protein sequence ID" value="MBE1559817.1"/>
    <property type="molecule type" value="Genomic_DNA"/>
</dbReference>
<dbReference type="RefSeq" id="WP_192775031.1">
    <property type="nucleotide sequence ID" value="NZ_BAAASY010000057.1"/>
</dbReference>
<dbReference type="Proteomes" id="UP000661607">
    <property type="component" value="Unassembled WGS sequence"/>
</dbReference>
<gene>
    <name evidence="1" type="ORF">H4W81_002596</name>
</gene>